<dbReference type="STRING" id="154538.A0A1M2W4A0"/>
<accession>A0A1M2W4A0</accession>
<organism evidence="3 4">
    <name type="scientific">Trametes pubescens</name>
    <name type="common">White-rot fungus</name>
    <dbReference type="NCBI Taxonomy" id="154538"/>
    <lineage>
        <taxon>Eukaryota</taxon>
        <taxon>Fungi</taxon>
        <taxon>Dikarya</taxon>
        <taxon>Basidiomycota</taxon>
        <taxon>Agaricomycotina</taxon>
        <taxon>Agaricomycetes</taxon>
        <taxon>Polyporales</taxon>
        <taxon>Polyporaceae</taxon>
        <taxon>Trametes</taxon>
    </lineage>
</organism>
<proteinExistence type="predicted"/>
<sequence length="443" mass="47146">MFARAPQPSCVTRNPFIVLRFVLFAILVYVNLLTIGFATWNLTVLKGLGDQALGAPGFVLFNACILLTLLGMCLISAWYSLAAFDKVRNECVWTGSMSVLQLASSMDITVSGPPTLCSGVSILACASSSLTVALSWVSSTMLLLYSFSLLTTAISHMHEVPDVWTASVRTVAWFAVPSASVESPPPRSSTEKPRLFDSDDVFVEDAKRASPLHFPTPIFAQHAKALPLSPQSAPESSVAAAPPIWHAARRRSSVPSLDFPPPPSKRTTWTSRMFSGVPSLAHKCSTESVRPTWAKTAGSAAGRRGVDHPFALPRPGGPAPGLKPLVLPTIRPLRTMKSCWSASTGGSQSHPPPPALPPKARMPVRLSNAGAADPASGLSPTSTFYIDLERDAVVSVGAPSLGRPLSYDMFPEDVVDPDAPVTRSQPSTWVRAHSPASSTSASR</sequence>
<evidence type="ECO:0000256" key="2">
    <source>
        <dbReference type="SAM" id="Phobius"/>
    </source>
</evidence>
<feature type="transmembrane region" description="Helical" evidence="2">
    <location>
        <begin position="120"/>
        <end position="147"/>
    </location>
</feature>
<comment type="caution">
    <text evidence="3">The sequence shown here is derived from an EMBL/GenBank/DDBJ whole genome shotgun (WGS) entry which is preliminary data.</text>
</comment>
<protein>
    <submittedName>
        <fullName evidence="3">Uncharacterized protein</fullName>
    </submittedName>
</protein>
<dbReference type="Proteomes" id="UP000184267">
    <property type="component" value="Unassembled WGS sequence"/>
</dbReference>
<evidence type="ECO:0000256" key="1">
    <source>
        <dbReference type="SAM" id="MobiDB-lite"/>
    </source>
</evidence>
<keyword evidence="2" id="KW-0472">Membrane</keyword>
<dbReference type="OrthoDB" id="3188789at2759"/>
<feature type="region of interest" description="Disordered" evidence="1">
    <location>
        <begin position="408"/>
        <end position="443"/>
    </location>
</feature>
<feature type="transmembrane region" description="Helical" evidence="2">
    <location>
        <begin position="60"/>
        <end position="79"/>
    </location>
</feature>
<evidence type="ECO:0000313" key="4">
    <source>
        <dbReference type="Proteomes" id="UP000184267"/>
    </source>
</evidence>
<keyword evidence="2" id="KW-0812">Transmembrane</keyword>
<evidence type="ECO:0000313" key="3">
    <source>
        <dbReference type="EMBL" id="OJT14592.1"/>
    </source>
</evidence>
<keyword evidence="4" id="KW-1185">Reference proteome</keyword>
<reference evidence="3 4" key="1">
    <citation type="submission" date="2016-10" db="EMBL/GenBank/DDBJ databases">
        <title>Genome sequence of the basidiomycete white-rot fungus Trametes pubescens.</title>
        <authorList>
            <person name="Makela M.R."/>
            <person name="Granchi Z."/>
            <person name="Peng M."/>
            <person name="De Vries R.P."/>
            <person name="Grigoriev I."/>
            <person name="Riley R."/>
            <person name="Hilden K."/>
        </authorList>
    </citation>
    <scope>NUCLEOTIDE SEQUENCE [LARGE SCALE GENOMIC DNA]</scope>
    <source>
        <strain evidence="3 4">FBCC735</strain>
    </source>
</reference>
<dbReference type="OMA" id="RGVDHPF"/>
<dbReference type="AlphaFoldDB" id="A0A1M2W4A0"/>
<feature type="transmembrane region" description="Helical" evidence="2">
    <location>
        <begin position="21"/>
        <end position="40"/>
    </location>
</feature>
<dbReference type="EMBL" id="MNAD01000276">
    <property type="protein sequence ID" value="OJT14592.1"/>
    <property type="molecule type" value="Genomic_DNA"/>
</dbReference>
<name>A0A1M2W4A0_TRAPU</name>
<keyword evidence="2" id="KW-1133">Transmembrane helix</keyword>
<gene>
    <name evidence="3" type="ORF">TRAPUB_8838</name>
</gene>